<dbReference type="OrthoDB" id="10388882at2759"/>
<dbReference type="EMBL" id="CAEKKB010000008">
    <property type="protein sequence ID" value="CAB4321809.1"/>
    <property type="molecule type" value="Genomic_DNA"/>
</dbReference>
<keyword evidence="2" id="KW-1185">Reference proteome</keyword>
<gene>
    <name evidence="1" type="ORF">ORAREDHAP_LOCUS51079</name>
</gene>
<accession>A0A6J5Y7I2</accession>
<evidence type="ECO:0000313" key="2">
    <source>
        <dbReference type="Proteomes" id="UP000507245"/>
    </source>
</evidence>
<organism evidence="1 2">
    <name type="scientific">Prunus armeniaca</name>
    <name type="common">Apricot</name>
    <name type="synonym">Armeniaca vulgaris</name>
    <dbReference type="NCBI Taxonomy" id="36596"/>
    <lineage>
        <taxon>Eukaryota</taxon>
        <taxon>Viridiplantae</taxon>
        <taxon>Streptophyta</taxon>
        <taxon>Embryophyta</taxon>
        <taxon>Tracheophyta</taxon>
        <taxon>Spermatophyta</taxon>
        <taxon>Magnoliopsida</taxon>
        <taxon>eudicotyledons</taxon>
        <taxon>Gunneridae</taxon>
        <taxon>Pentapetalae</taxon>
        <taxon>rosids</taxon>
        <taxon>fabids</taxon>
        <taxon>Rosales</taxon>
        <taxon>Rosaceae</taxon>
        <taxon>Amygdaloideae</taxon>
        <taxon>Amygdaleae</taxon>
        <taxon>Prunus</taxon>
    </lineage>
</organism>
<proteinExistence type="predicted"/>
<protein>
    <submittedName>
        <fullName evidence="1">Uncharacterized protein</fullName>
    </submittedName>
</protein>
<reference evidence="2" key="1">
    <citation type="journal article" date="2020" name="Genome Biol.">
        <title>Gamete binning: chromosome-level and haplotype-resolved genome assembly enabled by high-throughput single-cell sequencing of gamete genomes.</title>
        <authorList>
            <person name="Campoy J.A."/>
            <person name="Sun H."/>
            <person name="Goel M."/>
            <person name="Jiao W.-B."/>
            <person name="Folz-Donahue K."/>
            <person name="Wang N."/>
            <person name="Rubio M."/>
            <person name="Liu C."/>
            <person name="Kukat C."/>
            <person name="Ruiz D."/>
            <person name="Huettel B."/>
            <person name="Schneeberger K."/>
        </authorList>
    </citation>
    <scope>NUCLEOTIDE SEQUENCE [LARGE SCALE GENOMIC DNA]</scope>
    <source>
        <strain evidence="2">cv. Rojo Pasion</strain>
    </source>
</reference>
<dbReference type="AlphaFoldDB" id="A0A6J5Y7I2"/>
<name>A0A6J5Y7I2_PRUAR</name>
<sequence length="140" mass="15327">MFQHLLLYEIVNTSNVEAIKALCREGASLKERASLKLFIISGGYAFPYYTQTSVEAVPEYVKLVMALSTSMESTAVDIQLLPNSDRIYESITNGWGSFADNNTSYYNGWGLVVGLVVGTTHPEATSSGCMNESGKGYYRG</sequence>
<dbReference type="Proteomes" id="UP000507245">
    <property type="component" value="Unassembled WGS sequence"/>
</dbReference>
<evidence type="ECO:0000313" key="1">
    <source>
        <dbReference type="EMBL" id="CAB4321809.1"/>
    </source>
</evidence>